<comment type="similarity">
    <text evidence="1">Belongs to the DinB family.</text>
</comment>
<accession>A0ABV6B4V4</accession>
<name>A0ABV6B4V4_9DEIO</name>
<dbReference type="InterPro" id="IPR034660">
    <property type="entry name" value="DinB/YfiT-like"/>
</dbReference>
<evidence type="ECO:0000313" key="4">
    <source>
        <dbReference type="Proteomes" id="UP001589733"/>
    </source>
</evidence>
<dbReference type="SUPFAM" id="SSF109854">
    <property type="entry name" value="DinB/YfiT-like putative metalloenzymes"/>
    <property type="match status" value="1"/>
</dbReference>
<gene>
    <name evidence="3" type="ORF">ACFFLM_22785</name>
</gene>
<reference evidence="3 4" key="1">
    <citation type="submission" date="2024-09" db="EMBL/GenBank/DDBJ databases">
        <authorList>
            <person name="Sun Q."/>
            <person name="Mori K."/>
        </authorList>
    </citation>
    <scope>NUCLEOTIDE SEQUENCE [LARGE SCALE GENOMIC DNA]</scope>
    <source>
        <strain evidence="3 4">JCM 13503</strain>
    </source>
</reference>
<keyword evidence="2" id="KW-0479">Metal-binding</keyword>
<sequence length="158" mass="17649">MTTTHPPLLSLADFVAHWQGHRALTRRVIEAFPEDPLLTFTAAPPMRPFVLLANEIHLVSEMTLEGLSGGGWTEPDWTAGFRSKAELLKAWDALSGRIAAEAPMADPAFFARTHLLPWGEMTGWVAAIYTIDNEIHHRAQGYVYLRALGIQPPAFYER</sequence>
<dbReference type="InterPro" id="IPR007837">
    <property type="entry name" value="DinB"/>
</dbReference>
<evidence type="ECO:0000256" key="2">
    <source>
        <dbReference type="ARBA" id="ARBA00022723"/>
    </source>
</evidence>
<evidence type="ECO:0000313" key="3">
    <source>
        <dbReference type="EMBL" id="MFB9994785.1"/>
    </source>
</evidence>
<protein>
    <submittedName>
        <fullName evidence="3">DinB family protein</fullName>
    </submittedName>
</protein>
<dbReference type="EMBL" id="JBHLYR010000065">
    <property type="protein sequence ID" value="MFB9994785.1"/>
    <property type="molecule type" value="Genomic_DNA"/>
</dbReference>
<keyword evidence="4" id="KW-1185">Reference proteome</keyword>
<proteinExistence type="inferred from homology"/>
<comment type="caution">
    <text evidence="3">The sequence shown here is derived from an EMBL/GenBank/DDBJ whole genome shotgun (WGS) entry which is preliminary data.</text>
</comment>
<dbReference type="Proteomes" id="UP001589733">
    <property type="component" value="Unassembled WGS sequence"/>
</dbReference>
<dbReference type="Gene3D" id="1.20.120.450">
    <property type="entry name" value="dinb family like domain"/>
    <property type="match status" value="1"/>
</dbReference>
<dbReference type="Pfam" id="PF05163">
    <property type="entry name" value="DinB"/>
    <property type="match status" value="1"/>
</dbReference>
<evidence type="ECO:0000256" key="1">
    <source>
        <dbReference type="ARBA" id="ARBA00008635"/>
    </source>
</evidence>
<dbReference type="RefSeq" id="WP_380016077.1">
    <property type="nucleotide sequence ID" value="NZ_JBHLYR010000065.1"/>
</dbReference>
<organism evidence="3 4">
    <name type="scientific">Deinococcus oregonensis</name>
    <dbReference type="NCBI Taxonomy" id="1805970"/>
    <lineage>
        <taxon>Bacteria</taxon>
        <taxon>Thermotogati</taxon>
        <taxon>Deinococcota</taxon>
        <taxon>Deinococci</taxon>
        <taxon>Deinococcales</taxon>
        <taxon>Deinococcaceae</taxon>
        <taxon>Deinococcus</taxon>
    </lineage>
</organism>